<reference evidence="2" key="1">
    <citation type="submission" date="2002-12" db="EMBL/GenBank/DDBJ databases">
        <title>Complete genome sequence of Vibrio vulnificus CMCP6.</title>
        <authorList>
            <person name="Rhee J.H."/>
            <person name="Kim S.Y."/>
            <person name="Chung S.S."/>
            <person name="Kim J.J."/>
            <person name="Moon Y.H."/>
            <person name="Jeong H."/>
            <person name="Choy H.E."/>
        </authorList>
    </citation>
    <scope>NUCLEOTIDE SEQUENCE [LARGE SCALE GENOMIC DNA]</scope>
    <source>
        <strain evidence="2">CMCP6</strain>
    </source>
</reference>
<dbReference type="Gene3D" id="3.40.50.300">
    <property type="entry name" value="P-loop containing nucleotide triphosphate hydrolases"/>
    <property type="match status" value="1"/>
</dbReference>
<dbReference type="AlphaFoldDB" id="A0A3Q0KXG6"/>
<name>A0A3Q0KXG6_VIBVU</name>
<evidence type="ECO:0000313" key="1">
    <source>
        <dbReference type="EMBL" id="AAO07158.1"/>
    </source>
</evidence>
<dbReference type="Proteomes" id="UP000002275">
    <property type="component" value="Chromosome II"/>
</dbReference>
<evidence type="ECO:0008006" key="3">
    <source>
        <dbReference type="Google" id="ProtNLM"/>
    </source>
</evidence>
<organism evidence="1 2">
    <name type="scientific">Vibrio vulnificus (strain CMCP6)</name>
    <dbReference type="NCBI Taxonomy" id="216895"/>
    <lineage>
        <taxon>Bacteria</taxon>
        <taxon>Pseudomonadati</taxon>
        <taxon>Pseudomonadota</taxon>
        <taxon>Gammaproteobacteria</taxon>
        <taxon>Vibrionales</taxon>
        <taxon>Vibrionaceae</taxon>
        <taxon>Vibrio</taxon>
    </lineage>
</organism>
<reference evidence="1 2" key="2">
    <citation type="journal article" date="2003" name="Infect. Immun.">
        <title>Characterization and pathogenic significance of Vibrio vulnificus antigens preferentially expressed in septicemic patients.</title>
        <authorList>
            <person name="Kim Y.R."/>
            <person name="Lee S.E."/>
            <person name="Kim C.M."/>
            <person name="Kim S.Y."/>
            <person name="Shin E.K."/>
            <person name="Shin D.H."/>
            <person name="Chung S.S."/>
            <person name="Choy H.E."/>
            <person name="Progulske-Fox A."/>
            <person name="Hillman J.D."/>
            <person name="Handfield M."/>
            <person name="Rhee J.H."/>
        </authorList>
    </citation>
    <scope>NUCLEOTIDE SEQUENCE [LARGE SCALE GENOMIC DNA]</scope>
    <source>
        <strain evidence="1 2">CMCP6</strain>
    </source>
</reference>
<evidence type="ECO:0000313" key="2">
    <source>
        <dbReference type="Proteomes" id="UP000002275"/>
    </source>
</evidence>
<reference evidence="1 2" key="3">
    <citation type="journal article" date="2011" name="Mol. Syst. Biol.">
        <title>Integrative genome-scale metabolic analysis of Vibrio vulnificus for drug targeting and discovery.</title>
        <authorList>
            <person name="Kim H.U."/>
            <person name="Kim S.Y."/>
            <person name="Jeong H."/>
            <person name="Kim T.Y."/>
            <person name="Kim J.J."/>
            <person name="Choy H.E."/>
            <person name="Yi K.Y."/>
            <person name="Rhee J.H."/>
            <person name="Lee S.Y."/>
        </authorList>
    </citation>
    <scope>NUCLEOTIDE SEQUENCE [LARGE SCALE GENOMIC DNA]</scope>
    <source>
        <strain evidence="1 2">CMCP6</strain>
    </source>
</reference>
<protein>
    <recommendedName>
        <fullName evidence="3">UvrD-like helicase C-terminal domain-containing protein</fullName>
    </recommendedName>
</protein>
<accession>A0A3Q0KXG6</accession>
<dbReference type="EMBL" id="AE016796">
    <property type="protein sequence ID" value="AAO07158.1"/>
    <property type="molecule type" value="Genomic_DNA"/>
</dbReference>
<dbReference type="SUPFAM" id="SSF52540">
    <property type="entry name" value="P-loop containing nucleoside triphosphate hydrolases"/>
    <property type="match status" value="1"/>
</dbReference>
<dbReference type="KEGG" id="vvu:VV2_0185"/>
<dbReference type="RefSeq" id="WP_011081165.1">
    <property type="nucleotide sequence ID" value="NC_004460.2"/>
</dbReference>
<dbReference type="InterPro" id="IPR027417">
    <property type="entry name" value="P-loop_NTPase"/>
</dbReference>
<sequence>MLVHPQYGTHQGVKGLEFDRVMAIMDDNSANGFLFLYEKLFGAQELSQTDIRNQSEGKDSVLSRTRRLFYVICSRAEKSLAIVAYTKDPKVVKRKSLESGWFTQDEIEMM</sequence>
<proteinExistence type="predicted"/>
<gene>
    <name evidence="1" type="ordered locus">VV2_0185</name>
</gene>